<dbReference type="EMBL" id="JAUUTY010000006">
    <property type="protein sequence ID" value="KAK1617735.1"/>
    <property type="molecule type" value="Genomic_DNA"/>
</dbReference>
<sequence>MDHRNMVHMATAASAMLDPSELTMTSPATAVTGGRLAEGSRPPEVAASATRVHIIDVDAANGVQWPLVLQAICDRVDTNLGSPEVRITGSGGLASSVMCSSAPAIIGTTDVHIVYVNAANGLYLRWSV</sequence>
<keyword evidence="2" id="KW-0804">Transcription</keyword>
<reference evidence="3" key="1">
    <citation type="submission" date="2023-07" db="EMBL/GenBank/DDBJ databases">
        <title>A chromosome-level genome assembly of Lolium multiflorum.</title>
        <authorList>
            <person name="Chen Y."/>
            <person name="Copetti D."/>
            <person name="Kolliker R."/>
            <person name="Studer B."/>
        </authorList>
    </citation>
    <scope>NUCLEOTIDE SEQUENCE</scope>
    <source>
        <strain evidence="3">02402/16</strain>
        <tissue evidence="3">Leaf</tissue>
    </source>
</reference>
<gene>
    <name evidence="3" type="ORF">QYE76_023252</name>
</gene>
<evidence type="ECO:0000313" key="4">
    <source>
        <dbReference type="Proteomes" id="UP001231189"/>
    </source>
</evidence>
<organism evidence="3 4">
    <name type="scientific">Lolium multiflorum</name>
    <name type="common">Italian ryegrass</name>
    <name type="synonym">Lolium perenne subsp. multiflorum</name>
    <dbReference type="NCBI Taxonomy" id="4521"/>
    <lineage>
        <taxon>Eukaryota</taxon>
        <taxon>Viridiplantae</taxon>
        <taxon>Streptophyta</taxon>
        <taxon>Embryophyta</taxon>
        <taxon>Tracheophyta</taxon>
        <taxon>Spermatophyta</taxon>
        <taxon>Magnoliopsida</taxon>
        <taxon>Liliopsida</taxon>
        <taxon>Poales</taxon>
        <taxon>Poaceae</taxon>
        <taxon>BOP clade</taxon>
        <taxon>Pooideae</taxon>
        <taxon>Poodae</taxon>
        <taxon>Poeae</taxon>
        <taxon>Poeae Chloroplast Group 2 (Poeae type)</taxon>
        <taxon>Loliodinae</taxon>
        <taxon>Loliinae</taxon>
        <taxon>Lolium</taxon>
    </lineage>
</organism>
<evidence type="ECO:0000256" key="2">
    <source>
        <dbReference type="ARBA" id="ARBA00023163"/>
    </source>
</evidence>
<dbReference type="InterPro" id="IPR005202">
    <property type="entry name" value="TF_GRAS"/>
</dbReference>
<dbReference type="AlphaFoldDB" id="A0AAD8VUJ7"/>
<dbReference type="Pfam" id="PF03514">
    <property type="entry name" value="GRAS"/>
    <property type="match status" value="1"/>
</dbReference>
<name>A0AAD8VUJ7_LOLMU</name>
<proteinExistence type="predicted"/>
<evidence type="ECO:0000256" key="1">
    <source>
        <dbReference type="ARBA" id="ARBA00023015"/>
    </source>
</evidence>
<keyword evidence="1" id="KW-0805">Transcription regulation</keyword>
<evidence type="ECO:0000313" key="3">
    <source>
        <dbReference type="EMBL" id="KAK1617735.1"/>
    </source>
</evidence>
<comment type="caution">
    <text evidence="3">The sequence shown here is derived from an EMBL/GenBank/DDBJ whole genome shotgun (WGS) entry which is preliminary data.</text>
</comment>
<accession>A0AAD8VUJ7</accession>
<protein>
    <submittedName>
        <fullName evidence="3">Uncharacterized protein</fullName>
    </submittedName>
</protein>
<keyword evidence="4" id="KW-1185">Reference proteome</keyword>
<dbReference type="Proteomes" id="UP001231189">
    <property type="component" value="Unassembled WGS sequence"/>
</dbReference>